<accession>A0A183KDN1</accession>
<evidence type="ECO:0000256" key="2">
    <source>
        <dbReference type="ARBA" id="ARBA00001946"/>
    </source>
</evidence>
<dbReference type="SUPFAM" id="SSF56112">
    <property type="entry name" value="Protein kinase-like (PK-like)"/>
    <property type="match status" value="1"/>
</dbReference>
<dbReference type="GO" id="GO:0005524">
    <property type="term" value="F:ATP binding"/>
    <property type="evidence" value="ECO:0007669"/>
    <property type="project" value="UniProtKB-KW"/>
</dbReference>
<organism evidence="18">
    <name type="scientific">Schistosoma curassoni</name>
    <dbReference type="NCBI Taxonomy" id="6186"/>
    <lineage>
        <taxon>Eukaryota</taxon>
        <taxon>Metazoa</taxon>
        <taxon>Spiralia</taxon>
        <taxon>Lophotrochozoa</taxon>
        <taxon>Platyhelminthes</taxon>
        <taxon>Trematoda</taxon>
        <taxon>Digenea</taxon>
        <taxon>Strigeidida</taxon>
        <taxon>Schistosomatoidea</taxon>
        <taxon>Schistosomatidae</taxon>
        <taxon>Schistosoma</taxon>
    </lineage>
</organism>
<comment type="catalytic activity">
    <reaction evidence="11">
        <text>L-seryl-[protein] + ATP = O-phospho-L-seryl-[protein] + ADP + H(+)</text>
        <dbReference type="Rhea" id="RHEA:17989"/>
        <dbReference type="Rhea" id="RHEA-COMP:9863"/>
        <dbReference type="Rhea" id="RHEA-COMP:11604"/>
        <dbReference type="ChEBI" id="CHEBI:15378"/>
        <dbReference type="ChEBI" id="CHEBI:29999"/>
        <dbReference type="ChEBI" id="CHEBI:30616"/>
        <dbReference type="ChEBI" id="CHEBI:83421"/>
        <dbReference type="ChEBI" id="CHEBI:456216"/>
        <dbReference type="EC" id="2.7.12.1"/>
    </reaction>
</comment>
<comment type="cofactor">
    <cofactor evidence="2">
        <name>Mg(2+)</name>
        <dbReference type="ChEBI" id="CHEBI:18420"/>
    </cofactor>
</comment>
<evidence type="ECO:0000256" key="4">
    <source>
        <dbReference type="ARBA" id="ARBA00013203"/>
    </source>
</evidence>
<evidence type="ECO:0000256" key="8">
    <source>
        <dbReference type="ARBA" id="ARBA00022777"/>
    </source>
</evidence>
<dbReference type="PROSITE" id="PS00109">
    <property type="entry name" value="PROTEIN_KINASE_TYR"/>
    <property type="match status" value="1"/>
</dbReference>
<dbReference type="Gene3D" id="3.30.200.20">
    <property type="entry name" value="Phosphorylase Kinase, domain 1"/>
    <property type="match status" value="1"/>
</dbReference>
<evidence type="ECO:0000256" key="7">
    <source>
        <dbReference type="ARBA" id="ARBA00022741"/>
    </source>
</evidence>
<evidence type="ECO:0000256" key="9">
    <source>
        <dbReference type="ARBA" id="ARBA00022840"/>
    </source>
</evidence>
<dbReference type="WBParaSite" id="SCUD_0001312601-mRNA-1">
    <property type="protein sequence ID" value="SCUD_0001312601-mRNA-1"/>
    <property type="gene ID" value="SCUD_0001312601"/>
</dbReference>
<dbReference type="InterPro" id="IPR008266">
    <property type="entry name" value="Tyr_kinase_AS"/>
</dbReference>
<dbReference type="GO" id="GO:0005634">
    <property type="term" value="C:nucleus"/>
    <property type="evidence" value="ECO:0007669"/>
    <property type="project" value="TreeGrafter"/>
</dbReference>
<comment type="cofactor">
    <cofactor evidence="1">
        <name>Mn(2+)</name>
        <dbReference type="ChEBI" id="CHEBI:29035"/>
    </cofactor>
</comment>
<dbReference type="PROSITE" id="PS50011">
    <property type="entry name" value="PROTEIN_KINASE_DOM"/>
    <property type="match status" value="1"/>
</dbReference>
<keyword evidence="10" id="KW-0464">Manganese</keyword>
<dbReference type="EC" id="2.7.12.1" evidence="4"/>
<evidence type="ECO:0000256" key="6">
    <source>
        <dbReference type="ARBA" id="ARBA00022679"/>
    </source>
</evidence>
<evidence type="ECO:0000256" key="1">
    <source>
        <dbReference type="ARBA" id="ARBA00001936"/>
    </source>
</evidence>
<dbReference type="GO" id="GO:0004712">
    <property type="term" value="F:protein serine/threonine/tyrosine kinase activity"/>
    <property type="evidence" value="ECO:0007669"/>
    <property type="project" value="UniProtKB-EC"/>
</dbReference>
<dbReference type="InterPro" id="IPR000719">
    <property type="entry name" value="Prot_kinase_dom"/>
</dbReference>
<dbReference type="InterPro" id="IPR001245">
    <property type="entry name" value="Ser-Thr/Tyr_kinase_cat_dom"/>
</dbReference>
<evidence type="ECO:0000256" key="5">
    <source>
        <dbReference type="ARBA" id="ARBA00022527"/>
    </source>
</evidence>
<evidence type="ECO:0000313" key="18">
    <source>
        <dbReference type="WBParaSite" id="SCUD_0001312601-mRNA-1"/>
    </source>
</evidence>
<keyword evidence="5" id="KW-0723">Serine/threonine-protein kinase</keyword>
<dbReference type="Pfam" id="PF00069">
    <property type="entry name" value="Pkinase"/>
    <property type="match status" value="1"/>
</dbReference>
<evidence type="ECO:0000256" key="14">
    <source>
        <dbReference type="SAM" id="MobiDB-lite"/>
    </source>
</evidence>
<dbReference type="GO" id="GO:0046872">
    <property type="term" value="F:metal ion binding"/>
    <property type="evidence" value="ECO:0007669"/>
    <property type="project" value="UniProtKB-KW"/>
</dbReference>
<proteinExistence type="inferred from homology"/>
<gene>
    <name evidence="16" type="ORF">SCUD_LOCUS13123</name>
</gene>
<dbReference type="InterPro" id="IPR011009">
    <property type="entry name" value="Kinase-like_dom_sf"/>
</dbReference>
<evidence type="ECO:0000256" key="3">
    <source>
        <dbReference type="ARBA" id="ARBA00005843"/>
    </source>
</evidence>
<comment type="catalytic activity">
    <reaction evidence="13">
        <text>L-tyrosyl-[protein] + ATP = O-phospho-L-tyrosyl-[protein] + ADP + H(+)</text>
        <dbReference type="Rhea" id="RHEA:10596"/>
        <dbReference type="Rhea" id="RHEA-COMP:10136"/>
        <dbReference type="Rhea" id="RHEA-COMP:20101"/>
        <dbReference type="ChEBI" id="CHEBI:15378"/>
        <dbReference type="ChEBI" id="CHEBI:30616"/>
        <dbReference type="ChEBI" id="CHEBI:46858"/>
        <dbReference type="ChEBI" id="CHEBI:61978"/>
        <dbReference type="ChEBI" id="CHEBI:456216"/>
        <dbReference type="EC" id="2.7.12.1"/>
    </reaction>
</comment>
<reference evidence="18" key="1">
    <citation type="submission" date="2016-06" db="UniProtKB">
        <authorList>
            <consortium name="WormBaseParasite"/>
        </authorList>
    </citation>
    <scope>IDENTIFICATION</scope>
</reference>
<keyword evidence="8" id="KW-0418">Kinase</keyword>
<keyword evidence="6" id="KW-0808">Transferase</keyword>
<name>A0A183KDN1_9TREM</name>
<dbReference type="Proteomes" id="UP000279833">
    <property type="component" value="Unassembled WGS sequence"/>
</dbReference>
<dbReference type="Pfam" id="PF07714">
    <property type="entry name" value="PK_Tyr_Ser-Thr"/>
    <property type="match status" value="1"/>
</dbReference>
<keyword evidence="7" id="KW-0547">Nucleotide-binding</keyword>
<sequence>MIARIMGSNFAKLSITIFSCRFSRSNAQCTIQEECDRVSLTRTTSVRSTVEFPPSIDEKDLEILGEIGSGAYGRAIKVSLLQNLKHTNILTIVGVVIRNRQFCLITEYIEKGSLHSLCLDKIKYPFDWIKIITFGRDIASGMAYLHKHDVIHRDLTTLNCLVRQDDSVVVSDFGLSKLVRSIPSCSQETEEKCSDHTTTNDSAPIIQDSSSDTSNNADVQRNHTPRLRRHHAYNHPRRHTVVGSPYWMAPEMIVGQPYDNSVDVYSFGTIMCQLILRTNADPDNLIRDAKTFCIEMDELMKLENFPINTPPILLNMTSQCISLDPRNRPCFDSCVGLLEQCLLYLLSGHQSKQIIVGNSAKDISTVDDNNTERGDSDH</sequence>
<evidence type="ECO:0000313" key="17">
    <source>
        <dbReference type="Proteomes" id="UP000279833"/>
    </source>
</evidence>
<dbReference type="GO" id="GO:0005737">
    <property type="term" value="C:cytoplasm"/>
    <property type="evidence" value="ECO:0007669"/>
    <property type="project" value="TreeGrafter"/>
</dbReference>
<dbReference type="GO" id="GO:0030036">
    <property type="term" value="P:actin cytoskeleton organization"/>
    <property type="evidence" value="ECO:0007669"/>
    <property type="project" value="TreeGrafter"/>
</dbReference>
<comment type="catalytic activity">
    <reaction evidence="12">
        <text>L-threonyl-[protein] + ATP = O-phospho-L-threonyl-[protein] + ADP + H(+)</text>
        <dbReference type="Rhea" id="RHEA:46608"/>
        <dbReference type="Rhea" id="RHEA-COMP:11060"/>
        <dbReference type="Rhea" id="RHEA-COMP:11605"/>
        <dbReference type="ChEBI" id="CHEBI:15378"/>
        <dbReference type="ChEBI" id="CHEBI:30013"/>
        <dbReference type="ChEBI" id="CHEBI:30616"/>
        <dbReference type="ChEBI" id="CHEBI:61977"/>
        <dbReference type="ChEBI" id="CHEBI:456216"/>
        <dbReference type="EC" id="2.7.12.1"/>
    </reaction>
</comment>
<dbReference type="PANTHER" id="PTHR46485">
    <property type="entry name" value="LIM DOMAIN KINASE 1"/>
    <property type="match status" value="1"/>
</dbReference>
<evidence type="ECO:0000256" key="11">
    <source>
        <dbReference type="ARBA" id="ARBA00049003"/>
    </source>
</evidence>
<dbReference type="STRING" id="6186.A0A183KDN1"/>
<feature type="domain" description="Protein kinase" evidence="15">
    <location>
        <begin position="1"/>
        <end position="345"/>
    </location>
</feature>
<dbReference type="AlphaFoldDB" id="A0A183KDN1"/>
<dbReference type="GO" id="GO:0004674">
    <property type="term" value="F:protein serine/threonine kinase activity"/>
    <property type="evidence" value="ECO:0007669"/>
    <property type="project" value="UniProtKB-KW"/>
</dbReference>
<evidence type="ECO:0000313" key="16">
    <source>
        <dbReference type="EMBL" id="VDP51367.1"/>
    </source>
</evidence>
<feature type="compositionally biased region" description="Polar residues" evidence="14">
    <location>
        <begin position="196"/>
        <end position="219"/>
    </location>
</feature>
<reference evidence="16 17" key="2">
    <citation type="submission" date="2018-11" db="EMBL/GenBank/DDBJ databases">
        <authorList>
            <consortium name="Pathogen Informatics"/>
        </authorList>
    </citation>
    <scope>NUCLEOTIDE SEQUENCE [LARGE SCALE GENOMIC DNA]</scope>
    <source>
        <strain evidence="16">Dakar</strain>
        <strain evidence="17">Dakar, Senegal</strain>
    </source>
</reference>
<evidence type="ECO:0000256" key="13">
    <source>
        <dbReference type="ARBA" id="ARBA00051680"/>
    </source>
</evidence>
<dbReference type="Gene3D" id="1.10.510.10">
    <property type="entry name" value="Transferase(Phosphotransferase) domain 1"/>
    <property type="match status" value="1"/>
</dbReference>
<keyword evidence="17" id="KW-1185">Reference proteome</keyword>
<feature type="region of interest" description="Disordered" evidence="14">
    <location>
        <begin position="189"/>
        <end position="229"/>
    </location>
</feature>
<evidence type="ECO:0000256" key="12">
    <source>
        <dbReference type="ARBA" id="ARBA00049308"/>
    </source>
</evidence>
<dbReference type="EMBL" id="UZAK01035622">
    <property type="protein sequence ID" value="VDP51367.1"/>
    <property type="molecule type" value="Genomic_DNA"/>
</dbReference>
<keyword evidence="9" id="KW-0067">ATP-binding</keyword>
<evidence type="ECO:0000259" key="15">
    <source>
        <dbReference type="PROSITE" id="PS50011"/>
    </source>
</evidence>
<comment type="similarity">
    <text evidence="3">Belongs to the protein kinase superfamily. TKL Ser/Thr protein kinase family.</text>
</comment>
<protein>
    <recommendedName>
        <fullName evidence="4">dual-specificity kinase</fullName>
        <ecNumber evidence="4">2.7.12.1</ecNumber>
    </recommendedName>
</protein>
<dbReference type="PANTHER" id="PTHR46485:SF5">
    <property type="entry name" value="CENTER DIVIDER, ISOFORM A"/>
    <property type="match status" value="1"/>
</dbReference>
<evidence type="ECO:0000256" key="10">
    <source>
        <dbReference type="ARBA" id="ARBA00023211"/>
    </source>
</evidence>
<dbReference type="InterPro" id="IPR050940">
    <property type="entry name" value="Actin_reg-Ser/Thr_kinase"/>
</dbReference>